<feature type="chain" id="PRO_5011502659" evidence="2">
    <location>
        <begin position="24"/>
        <end position="78"/>
    </location>
</feature>
<evidence type="ECO:0000313" key="3">
    <source>
        <dbReference type="EMBL" id="SEJ91955.1"/>
    </source>
</evidence>
<dbReference type="Proteomes" id="UP000198866">
    <property type="component" value="Unassembled WGS sequence"/>
</dbReference>
<reference evidence="4" key="1">
    <citation type="submission" date="2016-10" db="EMBL/GenBank/DDBJ databases">
        <authorList>
            <person name="Varghese N."/>
            <person name="Submissions S."/>
        </authorList>
    </citation>
    <scope>NUCLEOTIDE SEQUENCE [LARGE SCALE GENOMIC DNA]</scope>
    <source>
        <strain evidence="4">LMG 26031</strain>
    </source>
</reference>
<evidence type="ECO:0000256" key="2">
    <source>
        <dbReference type="SAM" id="SignalP"/>
    </source>
</evidence>
<feature type="region of interest" description="Disordered" evidence="1">
    <location>
        <begin position="23"/>
        <end position="78"/>
    </location>
</feature>
<organism evidence="3 4">
    <name type="scientific">Paraburkholderia diazotrophica</name>
    <dbReference type="NCBI Taxonomy" id="667676"/>
    <lineage>
        <taxon>Bacteria</taxon>
        <taxon>Pseudomonadati</taxon>
        <taxon>Pseudomonadota</taxon>
        <taxon>Betaproteobacteria</taxon>
        <taxon>Burkholderiales</taxon>
        <taxon>Burkholderiaceae</taxon>
        <taxon>Paraburkholderia</taxon>
    </lineage>
</organism>
<keyword evidence="4" id="KW-1185">Reference proteome</keyword>
<protein>
    <submittedName>
        <fullName evidence="3">Uncharacterized protein</fullName>
    </submittedName>
</protein>
<feature type="signal peptide" evidence="2">
    <location>
        <begin position="1"/>
        <end position="23"/>
    </location>
</feature>
<dbReference type="RefSeq" id="WP_090870294.1">
    <property type="nucleotide sequence ID" value="NZ_FNYE01000023.1"/>
</dbReference>
<dbReference type="EMBL" id="FNYE01000023">
    <property type="protein sequence ID" value="SEJ91955.1"/>
    <property type="molecule type" value="Genomic_DNA"/>
</dbReference>
<evidence type="ECO:0000256" key="1">
    <source>
        <dbReference type="SAM" id="MobiDB-lite"/>
    </source>
</evidence>
<dbReference type="AlphaFoldDB" id="A0A1H7D1G3"/>
<feature type="compositionally biased region" description="Low complexity" evidence="1">
    <location>
        <begin position="34"/>
        <end position="43"/>
    </location>
</feature>
<name>A0A1H7D1G3_9BURK</name>
<evidence type="ECO:0000313" key="4">
    <source>
        <dbReference type="Proteomes" id="UP000198866"/>
    </source>
</evidence>
<proteinExistence type="predicted"/>
<sequence length="78" mass="7685">MKTTIFVSAVLLGILSLAGVAQAQDASGQKDEQSASANASNNSGYGGVSGSTSASGSMDRWGAATCGHLPQCNPDSGH</sequence>
<accession>A0A1H7D1G3</accession>
<gene>
    <name evidence="3" type="ORF">SAMN05192539_1023102</name>
</gene>
<keyword evidence="2" id="KW-0732">Signal</keyword>